<accession>A0A150XER9</accession>
<dbReference type="InterPro" id="IPR014862">
    <property type="entry name" value="TrwC"/>
</dbReference>
<name>A0A150XER9_9BACT</name>
<feature type="domain" description="AAA+ ATPase" evidence="2">
    <location>
        <begin position="429"/>
        <end position="563"/>
    </location>
</feature>
<feature type="region of interest" description="Disordered" evidence="1">
    <location>
        <begin position="891"/>
        <end position="917"/>
    </location>
</feature>
<dbReference type="Pfam" id="PF13604">
    <property type="entry name" value="AAA_30"/>
    <property type="match status" value="1"/>
</dbReference>
<sequence>MLRNTMLNKTARAKSYYNPSLSKQGEYYGEGEDAYYHGKLSKLLGVNKVTIENFGKLVDGVNPNSSERLTIDTSNRRIGWDLTILPPKSFSLAKTFSNDSAELEKAFRESNRLMMLKAQELILVQNNTSTERRFESTSSGIWAEFHHQVGRPVKHQYKNEEVFAGQPLEHIHNVLFSLSYSNTKDKFLAVEPLRLYKSAPFLESYFHNTLSNKLAELGYVIERTDDNWTIKGISKSVLDRFSERGKIVEKIAKEKAITDPKAKSEIAARSRVSKKKSVPENQLYDVWKAQLSKEELSAFQSLKSQEKSQQRTLSVREAIDRSLEHFLERNSVAETNRILGHAMSLSYGAGHSLQDFENDLAGRDNILYGSDGVIPILTTKEMVRSEDQMISKVVDSKGKNKPIHPNYKIKRDFLNNDQTRAVKSILSSSDRIINIEGNAGTGKSTLLQELSDGINEKGLKVIPIAPSSQAVEVLRKEGFKDAQTIASFLVNTKSQNSITGNVLVIDESSMCGVKTMNKILSIAEEKKARQVVLSGNIRQHSSPGEHGDSLRILQQRAQIRTIRVRENLRQKPELYKQAVNLIANKKIIQGYKVLDEKLKAVQEIPDKEDRFDRITDDYIQSIKSKRSAIIISPTNFEKDAISDLTREKLKAEGIIKQEERVFETLKDLSLTQSQKRDGLQYQPGRVVRIIKNQVGGLRAGSHLEVISNAPNQPVRVKDLKTGSGHNLPLDKPEYFNVYTKTKTPISVGEFVKPTANLVSKEGSKINNGTPQRVKAFVKDDILLENGKTLSKDSYHLAHNYASTSHAAQGRTCQDLYLSMSDMSMGAINDQTFYVAVSRGRSKIQIYTNDKAELKSAIKRSGERTTAHDVAKQHHYRLIQRQQQLDYKKRIKNERDYAAPKQRRTTATRDISQGVERR</sequence>
<reference evidence="3 4" key="1">
    <citation type="submission" date="2016-01" db="EMBL/GenBank/DDBJ databases">
        <title>Genome sequencing of Roseivirga spongicola UST030701-084.</title>
        <authorList>
            <person name="Selvaratnam C."/>
            <person name="Thevarajoo S."/>
            <person name="Goh K.M."/>
            <person name="Ee R."/>
            <person name="Chan K.-G."/>
            <person name="Chong C.S."/>
        </authorList>
    </citation>
    <scope>NUCLEOTIDE SEQUENCE [LARGE SCALE GENOMIC DNA]</scope>
    <source>
        <strain evidence="3 4">UST030701-084</strain>
    </source>
</reference>
<comment type="caution">
    <text evidence="3">The sequence shown here is derived from an EMBL/GenBank/DDBJ whole genome shotgun (WGS) entry which is preliminary data.</text>
</comment>
<dbReference type="InterPro" id="IPR027417">
    <property type="entry name" value="P-loop_NTPase"/>
</dbReference>
<dbReference type="EMBL" id="LRPC01000001">
    <property type="protein sequence ID" value="KYG77217.1"/>
    <property type="molecule type" value="Genomic_DNA"/>
</dbReference>
<evidence type="ECO:0000256" key="1">
    <source>
        <dbReference type="SAM" id="MobiDB-lite"/>
    </source>
</evidence>
<dbReference type="Proteomes" id="UP000075606">
    <property type="component" value="Unassembled WGS sequence"/>
</dbReference>
<evidence type="ECO:0000259" key="2">
    <source>
        <dbReference type="SMART" id="SM00382"/>
    </source>
</evidence>
<dbReference type="SMART" id="SM00382">
    <property type="entry name" value="AAA"/>
    <property type="match status" value="1"/>
</dbReference>
<evidence type="ECO:0000313" key="3">
    <source>
        <dbReference type="EMBL" id="KYG77217.1"/>
    </source>
</evidence>
<evidence type="ECO:0000313" key="4">
    <source>
        <dbReference type="Proteomes" id="UP000075606"/>
    </source>
</evidence>
<dbReference type="PANTHER" id="PTHR43788">
    <property type="entry name" value="DNA2/NAM7 HELICASE FAMILY MEMBER"/>
    <property type="match status" value="1"/>
</dbReference>
<dbReference type="Pfam" id="PF08751">
    <property type="entry name" value="TrwC"/>
    <property type="match status" value="1"/>
</dbReference>
<dbReference type="AlphaFoldDB" id="A0A150XER9"/>
<dbReference type="Gene3D" id="3.40.50.300">
    <property type="entry name" value="P-loop containing nucleotide triphosphate hydrolases"/>
    <property type="match status" value="2"/>
</dbReference>
<dbReference type="SUPFAM" id="SSF52540">
    <property type="entry name" value="P-loop containing nucleoside triphosphate hydrolases"/>
    <property type="match status" value="2"/>
</dbReference>
<dbReference type="STRING" id="333140.AWW68_00160"/>
<dbReference type="InterPro" id="IPR050534">
    <property type="entry name" value="Coronavir_polyprotein_1ab"/>
</dbReference>
<dbReference type="OrthoDB" id="1826980at2"/>
<protein>
    <recommendedName>
        <fullName evidence="2">AAA+ ATPase domain-containing protein</fullName>
    </recommendedName>
</protein>
<keyword evidence="4" id="KW-1185">Reference proteome</keyword>
<dbReference type="NCBIfam" id="NF041492">
    <property type="entry name" value="MobF"/>
    <property type="match status" value="1"/>
</dbReference>
<dbReference type="CDD" id="cd18809">
    <property type="entry name" value="SF1_C_RecD"/>
    <property type="match status" value="1"/>
</dbReference>
<dbReference type="SUPFAM" id="SSF55464">
    <property type="entry name" value="Origin of replication-binding domain, RBD-like"/>
    <property type="match status" value="1"/>
</dbReference>
<proteinExistence type="predicted"/>
<organism evidence="3 4">
    <name type="scientific">Roseivirga spongicola</name>
    <dbReference type="NCBI Taxonomy" id="333140"/>
    <lineage>
        <taxon>Bacteria</taxon>
        <taxon>Pseudomonadati</taxon>
        <taxon>Bacteroidota</taxon>
        <taxon>Cytophagia</taxon>
        <taxon>Cytophagales</taxon>
        <taxon>Roseivirgaceae</taxon>
        <taxon>Roseivirga</taxon>
    </lineage>
</organism>
<gene>
    <name evidence="3" type="ORF">AWW68_00160</name>
</gene>
<dbReference type="RefSeq" id="WP_157717453.1">
    <property type="nucleotide sequence ID" value="NZ_CP139724.1"/>
</dbReference>
<dbReference type="InterPro" id="IPR003593">
    <property type="entry name" value="AAA+_ATPase"/>
</dbReference>